<dbReference type="Gene3D" id="3.10.10.10">
    <property type="entry name" value="HIV Type 1 Reverse Transcriptase, subunit A, domain 1"/>
    <property type="match status" value="1"/>
</dbReference>
<evidence type="ECO:0000313" key="3">
    <source>
        <dbReference type="EMBL" id="VDK46038.1"/>
    </source>
</evidence>
<accession>A0A3P6RVS8</accession>
<dbReference type="InterPro" id="IPR008042">
    <property type="entry name" value="Retrotrans_Pao"/>
</dbReference>
<sequence length="967" mass="110136">MELLHLLTNIVRKETSLSEMDFYSRPSEHPTLRQSSYVANKQYNKQSYRSKLTITKNSQTCAFCGSNNHSALNCSVFTTPRQRSEEARKRRLCYNCLSPRHNTRDCKSRFRCKMCSRKHHTSLCTAPKPKIPSPTKSSSLQDSKQQEKQECPYQKFNPRLDVYRGRQEPPQSFQSSSRLRNHAVHFDVAHCVSDEQLSSSEAESKPLPTPSKDAPNDITFMSNETSDQPVPLMCAEVKLFNPNDPSHYTTVSAFLDCGSTVSYITNELAEHLDLPTVATEILSVSTFGGPEPLMMECAVYKVGIETENGAKCLTVKSAPFLADDITQIIPGGNLSVTSCKPSILIGNDYFWDIVLSHNFYYKNLSEGHRLLHTTIGDIILKKALDTRCNDYSFASVESGDSANPANHNDLCELVSRFWKLETIGIVDNPNQKEDAECLEYFNNTIYYDYDEKRYIVSLPFKEDPTKVPDNYSLAYSRLRSQLKQLQQNPLYLKRYHAVIQDQLQRNIIECVPLEEIHKPCHYLSHHGVIKKDDKDLKIRCVYDGSAKMKSSMSLNEALHRGPVLLPDLVGILIRSRLCKILVSSDIEKAFLMVGLNHNCRDYTRFLWVDDPTGPLCTQNLITYRFTRVPFGLVSSPFLLAGTIHFHLSSMATELSRHLIRNTYVDNVFYAAKNVEDGKSFYNKAKELFKKAGMNLRAFASNSEKLNQYISMREIEAMHNVQKVLGLKWDITTDDLIIPLPERPSNKELWTKRKVLKHIASIYDPLGLLSPATLPGKAFLQSLWKDKLLWDETLPAAKEERWEEILSSWTVPGISTPRLIVECEERICYEYDLHVFADASSVAYCVTAYLVQRKENTPIRSSLIMSKSRLAPLGHSMTIPRLEIAALMMGSKLLTYVAKELDTKISRKFLWTDSLVALYWTKNNKNLPIFVRNRVNIILENTSDAHILHVPSELNPADLGTRGCLLEE</sequence>
<dbReference type="Pfam" id="PF00078">
    <property type="entry name" value="RVT_1"/>
    <property type="match status" value="1"/>
</dbReference>
<dbReference type="Pfam" id="PF05585">
    <property type="entry name" value="DUF1758"/>
    <property type="match status" value="1"/>
</dbReference>
<feature type="region of interest" description="Disordered" evidence="1">
    <location>
        <begin position="123"/>
        <end position="179"/>
    </location>
</feature>
<evidence type="ECO:0000256" key="1">
    <source>
        <dbReference type="SAM" id="MobiDB-lite"/>
    </source>
</evidence>
<feature type="non-terminal residue" evidence="3">
    <location>
        <position position="967"/>
    </location>
</feature>
<dbReference type="GO" id="GO:0008270">
    <property type="term" value="F:zinc ion binding"/>
    <property type="evidence" value="ECO:0007669"/>
    <property type="project" value="InterPro"/>
</dbReference>
<dbReference type="GO" id="GO:0003676">
    <property type="term" value="F:nucleic acid binding"/>
    <property type="evidence" value="ECO:0007669"/>
    <property type="project" value="InterPro"/>
</dbReference>
<proteinExistence type="predicted"/>
<dbReference type="Pfam" id="PF05380">
    <property type="entry name" value="Peptidase_A17"/>
    <property type="match status" value="1"/>
</dbReference>
<evidence type="ECO:0000259" key="2">
    <source>
        <dbReference type="SMART" id="SM00343"/>
    </source>
</evidence>
<dbReference type="InterPro" id="IPR008737">
    <property type="entry name" value="DUF1758"/>
</dbReference>
<dbReference type="OrthoDB" id="5920525at2759"/>
<dbReference type="SUPFAM" id="SSF56672">
    <property type="entry name" value="DNA/RNA polymerases"/>
    <property type="match status" value="1"/>
</dbReference>
<feature type="compositionally biased region" description="Polar residues" evidence="1">
    <location>
        <begin position="169"/>
        <end position="178"/>
    </location>
</feature>
<dbReference type="PANTHER" id="PTHR47331">
    <property type="entry name" value="PHD-TYPE DOMAIN-CONTAINING PROTEIN"/>
    <property type="match status" value="1"/>
</dbReference>
<dbReference type="InterPro" id="IPR043128">
    <property type="entry name" value="Rev_trsase/Diguanyl_cyclase"/>
</dbReference>
<gene>
    <name evidence="3" type="ORF">CGOC_LOCUS655</name>
</gene>
<dbReference type="AlphaFoldDB" id="A0A3P6RVS8"/>
<protein>
    <recommendedName>
        <fullName evidence="2">CCHC-type domain-containing protein</fullName>
    </recommendedName>
</protein>
<keyword evidence="4" id="KW-1185">Reference proteome</keyword>
<dbReference type="InterPro" id="IPR000477">
    <property type="entry name" value="RT_dom"/>
</dbReference>
<feature type="domain" description="CCHC-type" evidence="2">
    <location>
        <begin position="92"/>
        <end position="108"/>
    </location>
</feature>
<dbReference type="PANTHER" id="PTHR47331:SF5">
    <property type="entry name" value="RIBONUCLEASE H"/>
    <property type="match status" value="1"/>
</dbReference>
<organism evidence="3 4">
    <name type="scientific">Cylicostephanus goldi</name>
    <name type="common">Nematode worm</name>
    <dbReference type="NCBI Taxonomy" id="71465"/>
    <lineage>
        <taxon>Eukaryota</taxon>
        <taxon>Metazoa</taxon>
        <taxon>Ecdysozoa</taxon>
        <taxon>Nematoda</taxon>
        <taxon>Chromadorea</taxon>
        <taxon>Rhabditida</taxon>
        <taxon>Rhabditina</taxon>
        <taxon>Rhabditomorpha</taxon>
        <taxon>Strongyloidea</taxon>
        <taxon>Strongylidae</taxon>
        <taxon>Cylicostephanus</taxon>
    </lineage>
</organism>
<evidence type="ECO:0000313" key="4">
    <source>
        <dbReference type="Proteomes" id="UP000271889"/>
    </source>
</evidence>
<dbReference type="Proteomes" id="UP000271889">
    <property type="component" value="Unassembled WGS sequence"/>
</dbReference>
<dbReference type="Gene3D" id="4.10.60.10">
    <property type="entry name" value="Zinc finger, CCHC-type"/>
    <property type="match status" value="1"/>
</dbReference>
<dbReference type="SMART" id="SM00343">
    <property type="entry name" value="ZnF_C2HC"/>
    <property type="match status" value="2"/>
</dbReference>
<dbReference type="EMBL" id="UYRV01000999">
    <property type="protein sequence ID" value="VDK46038.1"/>
    <property type="molecule type" value="Genomic_DNA"/>
</dbReference>
<dbReference type="InterPro" id="IPR043502">
    <property type="entry name" value="DNA/RNA_pol_sf"/>
</dbReference>
<feature type="domain" description="CCHC-type" evidence="2">
    <location>
        <begin position="60"/>
        <end position="76"/>
    </location>
</feature>
<dbReference type="Gene3D" id="3.30.70.270">
    <property type="match status" value="1"/>
</dbReference>
<name>A0A3P6RVS8_CYLGO</name>
<dbReference type="InterPro" id="IPR001878">
    <property type="entry name" value="Znf_CCHC"/>
</dbReference>
<reference evidence="3 4" key="1">
    <citation type="submission" date="2018-11" db="EMBL/GenBank/DDBJ databases">
        <authorList>
            <consortium name="Pathogen Informatics"/>
        </authorList>
    </citation>
    <scope>NUCLEOTIDE SEQUENCE [LARGE SCALE GENOMIC DNA]</scope>
</reference>